<dbReference type="PANTHER" id="PTHR43692">
    <property type="entry name" value="UDP-N-ACETYLMURAMOYLALANINE--D-GLUTAMATE LIGASE"/>
    <property type="match status" value="1"/>
</dbReference>
<dbReference type="GO" id="GO:0008764">
    <property type="term" value="F:UDP-N-acetylmuramoylalanine-D-glutamate ligase activity"/>
    <property type="evidence" value="ECO:0007669"/>
    <property type="project" value="UniProtKB-UniRule"/>
</dbReference>
<proteinExistence type="inferred from homology"/>
<dbReference type="STRING" id="1797298.A2988_02920"/>
<keyword evidence="7 8" id="KW-0573">Peptidoglycan synthesis</keyword>
<dbReference type="InterPro" id="IPR005762">
    <property type="entry name" value="MurD"/>
</dbReference>
<evidence type="ECO:0000256" key="6">
    <source>
        <dbReference type="ARBA" id="ARBA00022840"/>
    </source>
</evidence>
<dbReference type="Pfam" id="PF21799">
    <property type="entry name" value="MurD-like_N"/>
    <property type="match status" value="1"/>
</dbReference>
<evidence type="ECO:0000256" key="1">
    <source>
        <dbReference type="ARBA" id="ARBA00004496"/>
    </source>
</evidence>
<comment type="subcellular location">
    <subcellularLocation>
        <location evidence="1 7 8">Cytoplasm</location>
    </subcellularLocation>
</comment>
<dbReference type="NCBIfam" id="TIGR01087">
    <property type="entry name" value="murD"/>
    <property type="match status" value="1"/>
</dbReference>
<comment type="caution">
    <text evidence="11">The sequence shown here is derived from an EMBL/GenBank/DDBJ whole genome shotgun (WGS) entry which is preliminary data.</text>
</comment>
<evidence type="ECO:0000313" key="12">
    <source>
        <dbReference type="Proteomes" id="UP000176650"/>
    </source>
</evidence>
<dbReference type="GO" id="GO:0005737">
    <property type="term" value="C:cytoplasm"/>
    <property type="evidence" value="ECO:0007669"/>
    <property type="project" value="UniProtKB-SubCell"/>
</dbReference>
<dbReference type="GO" id="GO:0071555">
    <property type="term" value="P:cell wall organization"/>
    <property type="evidence" value="ECO:0007669"/>
    <property type="project" value="UniProtKB-KW"/>
</dbReference>
<dbReference type="EMBL" id="MEYS01000001">
    <property type="protein sequence ID" value="OGD34450.1"/>
    <property type="molecule type" value="Genomic_DNA"/>
</dbReference>
<dbReference type="Gene3D" id="3.40.50.720">
    <property type="entry name" value="NAD(P)-binding Rossmann-like Domain"/>
    <property type="match status" value="1"/>
</dbReference>
<dbReference type="SUPFAM" id="SSF53623">
    <property type="entry name" value="MurD-like peptide ligases, catalytic domain"/>
    <property type="match status" value="1"/>
</dbReference>
<dbReference type="Gene3D" id="3.90.190.20">
    <property type="entry name" value="Mur ligase, C-terminal domain"/>
    <property type="match status" value="1"/>
</dbReference>
<dbReference type="Pfam" id="PF02875">
    <property type="entry name" value="Mur_ligase_C"/>
    <property type="match status" value="1"/>
</dbReference>
<reference evidence="11 12" key="1">
    <citation type="journal article" date="2016" name="Nat. Commun.">
        <title>Thousands of microbial genomes shed light on interconnected biogeochemical processes in an aquifer system.</title>
        <authorList>
            <person name="Anantharaman K."/>
            <person name="Brown C.T."/>
            <person name="Hug L.A."/>
            <person name="Sharon I."/>
            <person name="Castelle C.J."/>
            <person name="Probst A.J."/>
            <person name="Thomas B.C."/>
            <person name="Singh A."/>
            <person name="Wilkins M.J."/>
            <person name="Karaoz U."/>
            <person name="Brodie E.L."/>
            <person name="Williams K.H."/>
            <person name="Hubbard S.S."/>
            <person name="Banfield J.F."/>
        </authorList>
    </citation>
    <scope>NUCLEOTIDE SEQUENCE [LARGE SCALE GENOMIC DNA]</scope>
</reference>
<evidence type="ECO:0000256" key="4">
    <source>
        <dbReference type="ARBA" id="ARBA00022598"/>
    </source>
</evidence>
<accession>A0A1F5BV22</accession>
<dbReference type="GO" id="GO:0008360">
    <property type="term" value="P:regulation of cell shape"/>
    <property type="evidence" value="ECO:0007669"/>
    <property type="project" value="UniProtKB-KW"/>
</dbReference>
<evidence type="ECO:0000259" key="10">
    <source>
        <dbReference type="Pfam" id="PF08245"/>
    </source>
</evidence>
<dbReference type="PANTHER" id="PTHR43692:SF1">
    <property type="entry name" value="UDP-N-ACETYLMURAMOYLALANINE--D-GLUTAMATE LIGASE"/>
    <property type="match status" value="1"/>
</dbReference>
<feature type="domain" description="Mur ligase central" evidence="10">
    <location>
        <begin position="120"/>
        <end position="299"/>
    </location>
</feature>
<keyword evidence="6 7" id="KW-0067">ATP-binding</keyword>
<organism evidence="11 12">
    <name type="scientific">Candidatus Azambacteria bacterium RIFCSPLOWO2_01_FULL_46_25</name>
    <dbReference type="NCBI Taxonomy" id="1797298"/>
    <lineage>
        <taxon>Bacteria</taxon>
        <taxon>Candidatus Azamiibacteriota</taxon>
    </lineage>
</organism>
<evidence type="ECO:0000256" key="8">
    <source>
        <dbReference type="RuleBase" id="RU003664"/>
    </source>
</evidence>
<dbReference type="GO" id="GO:0051301">
    <property type="term" value="P:cell division"/>
    <property type="evidence" value="ECO:0007669"/>
    <property type="project" value="UniProtKB-KW"/>
</dbReference>
<keyword evidence="3 7" id="KW-0963">Cytoplasm</keyword>
<dbReference type="InterPro" id="IPR036565">
    <property type="entry name" value="Mur-like_cat_sf"/>
</dbReference>
<keyword evidence="7 8" id="KW-0132">Cell division</keyword>
<dbReference type="Pfam" id="PF08245">
    <property type="entry name" value="Mur_ligase_M"/>
    <property type="match status" value="1"/>
</dbReference>
<dbReference type="EC" id="6.3.2.9" evidence="7 8"/>
<dbReference type="GO" id="GO:0005524">
    <property type="term" value="F:ATP binding"/>
    <property type="evidence" value="ECO:0007669"/>
    <property type="project" value="UniProtKB-UniRule"/>
</dbReference>
<evidence type="ECO:0000256" key="7">
    <source>
        <dbReference type="HAMAP-Rule" id="MF_00639"/>
    </source>
</evidence>
<evidence type="ECO:0000256" key="5">
    <source>
        <dbReference type="ARBA" id="ARBA00022741"/>
    </source>
</evidence>
<comment type="function">
    <text evidence="7 8">Cell wall formation. Catalyzes the addition of glutamate to the nucleotide precursor UDP-N-acetylmuramoyl-L-alanine (UMA).</text>
</comment>
<comment type="similarity">
    <text evidence="7">Belongs to the MurCDEF family.</text>
</comment>
<evidence type="ECO:0000259" key="9">
    <source>
        <dbReference type="Pfam" id="PF02875"/>
    </source>
</evidence>
<gene>
    <name evidence="7" type="primary">murD</name>
    <name evidence="11" type="ORF">A2988_02920</name>
</gene>
<dbReference type="UniPathway" id="UPA00219"/>
<dbReference type="InterPro" id="IPR004101">
    <property type="entry name" value="Mur_ligase_C"/>
</dbReference>
<keyword evidence="4 7" id="KW-0436">Ligase</keyword>
<feature type="domain" description="Mur ligase C-terminal" evidence="9">
    <location>
        <begin position="321"/>
        <end position="434"/>
    </location>
</feature>
<comment type="catalytic activity">
    <reaction evidence="7 8">
        <text>UDP-N-acetyl-alpha-D-muramoyl-L-alanine + D-glutamate + ATP = UDP-N-acetyl-alpha-D-muramoyl-L-alanyl-D-glutamate + ADP + phosphate + H(+)</text>
        <dbReference type="Rhea" id="RHEA:16429"/>
        <dbReference type="ChEBI" id="CHEBI:15378"/>
        <dbReference type="ChEBI" id="CHEBI:29986"/>
        <dbReference type="ChEBI" id="CHEBI:30616"/>
        <dbReference type="ChEBI" id="CHEBI:43474"/>
        <dbReference type="ChEBI" id="CHEBI:83898"/>
        <dbReference type="ChEBI" id="CHEBI:83900"/>
        <dbReference type="ChEBI" id="CHEBI:456216"/>
        <dbReference type="EC" id="6.3.2.9"/>
    </reaction>
</comment>
<dbReference type="GO" id="GO:0009252">
    <property type="term" value="P:peptidoglycan biosynthetic process"/>
    <property type="evidence" value="ECO:0007669"/>
    <property type="project" value="UniProtKB-UniRule"/>
</dbReference>
<evidence type="ECO:0000313" key="11">
    <source>
        <dbReference type="EMBL" id="OGD34450.1"/>
    </source>
</evidence>
<feature type="binding site" evidence="7">
    <location>
        <begin position="122"/>
        <end position="128"/>
    </location>
    <ligand>
        <name>ATP</name>
        <dbReference type="ChEBI" id="CHEBI:30616"/>
    </ligand>
</feature>
<keyword evidence="7 8" id="KW-0133">Cell shape</keyword>
<dbReference type="InterPro" id="IPR013221">
    <property type="entry name" value="Mur_ligase_cen"/>
</dbReference>
<keyword evidence="5 7" id="KW-0547">Nucleotide-binding</keyword>
<dbReference type="SUPFAM" id="SSF53244">
    <property type="entry name" value="MurD-like peptide ligases, peptide-binding domain"/>
    <property type="match status" value="1"/>
</dbReference>
<dbReference type="InterPro" id="IPR036615">
    <property type="entry name" value="Mur_ligase_C_dom_sf"/>
</dbReference>
<dbReference type="AlphaFoldDB" id="A0A1F5BV22"/>
<dbReference type="HAMAP" id="MF_00639">
    <property type="entry name" value="MurD"/>
    <property type="match status" value="1"/>
</dbReference>
<evidence type="ECO:0000256" key="3">
    <source>
        <dbReference type="ARBA" id="ARBA00022490"/>
    </source>
</evidence>
<evidence type="ECO:0000256" key="2">
    <source>
        <dbReference type="ARBA" id="ARBA00004752"/>
    </source>
</evidence>
<dbReference type="Proteomes" id="UP000176650">
    <property type="component" value="Unassembled WGS sequence"/>
</dbReference>
<keyword evidence="7 8" id="KW-0961">Cell wall biogenesis/degradation</keyword>
<comment type="pathway">
    <text evidence="2 7 8">Cell wall biogenesis; peptidoglycan biosynthesis.</text>
</comment>
<dbReference type="SUPFAM" id="SSF51984">
    <property type="entry name" value="MurCD N-terminal domain"/>
    <property type="match status" value="1"/>
</dbReference>
<sequence length="459" mass="51248">MTSEFKNKKVLIMGLGSYRDGSGISAALFFAHAGADVLVNDIGPATAFTAQIKRLKKYRNVRFLFGKHRKTDFQTADYIIKNPAVPKNHPMLGAARKSGVPIHNDWSIFLSLKDNPVIGVTGTRGKTTVATLLNEFLKEHYATLLCGNMGLSPLAIINTVKRDDVIVAELSSWNLQQLPTIKKSPHIAVVTNLLTDHLNKYKNLNEYYKDKERIFAYQKKDDFLVANRDNAELRKRARTARSRAFLFSKKPFSGNGAHIKNGRIVFRYGKAVMDVCGVKDIRLPGEHNLENALAAVCAAFIAHVSPRHIKKTLKAFTGVPNRLELVREVSGVTYYNDTTATTPDATIAALRALKSKNIILLAGGTDKKLNFKAWSKEIKKWRPRIIFFSGTAMDKMQKELKKYPHILGTVSSMKEAMRLAKQRARKGDIVLLSPGAASFGIFKNEFDRGTQFVKAVKKL</sequence>
<dbReference type="Gene3D" id="3.40.1190.10">
    <property type="entry name" value="Mur-like, catalytic domain"/>
    <property type="match status" value="1"/>
</dbReference>
<keyword evidence="7 8" id="KW-0131">Cell cycle</keyword>
<protein>
    <recommendedName>
        <fullName evidence="7 8">UDP-N-acetylmuramoylalanine--D-glutamate ligase</fullName>
        <ecNumber evidence="7 8">6.3.2.9</ecNumber>
    </recommendedName>
    <alternativeName>
        <fullName evidence="7">D-glutamic acid-adding enzyme</fullName>
    </alternativeName>
    <alternativeName>
        <fullName evidence="7">UDP-N-acetylmuramoyl-L-alanyl-D-glutamate synthetase</fullName>
    </alternativeName>
</protein>
<name>A0A1F5BV22_9BACT</name>